<dbReference type="GO" id="GO:0006897">
    <property type="term" value="P:endocytosis"/>
    <property type="evidence" value="ECO:0007669"/>
    <property type="project" value="TreeGrafter"/>
</dbReference>
<feature type="region of interest" description="Disordered" evidence="1">
    <location>
        <begin position="109"/>
        <end position="138"/>
    </location>
</feature>
<accession>S8FIM6</accession>
<dbReference type="STRING" id="743788.S8FIM6"/>
<dbReference type="InterPro" id="IPR028245">
    <property type="entry name" value="PIL1/LSP1"/>
</dbReference>
<dbReference type="GO" id="GO:0036286">
    <property type="term" value="C:eisosome filament"/>
    <property type="evidence" value="ECO:0007669"/>
    <property type="project" value="TreeGrafter"/>
</dbReference>
<dbReference type="HOGENOM" id="CLU_012875_0_0_1"/>
<name>S8FIM6_FOMSC</name>
<dbReference type="EMBL" id="KE504168">
    <property type="protein sequence ID" value="EPS98224.1"/>
    <property type="molecule type" value="Genomic_DNA"/>
</dbReference>
<sequence>MFRQAAKKIAHNSTLPVLGGNKDLRSLQDLITAEKAVLHSLQRLSTDIAKASEALKTWGVGEGDDLGDTLSASCALYLHFADALQAFANHQVTVREHMKSIRTREERLDELRRRRKSLSSDADNAERKLSKMGPDNKNLQAQMDHLNKLREEIRIMDTDIMAEEADLGDYKRSTARTWLGIKFGGLLECCEKGIIVGEHGKLVIAEIPLGKTEPGLPRAYYSGHANTENLVTDARRALSTVGFATEPNPGGLIHPVHTYEGSDVTSWPPHNGFSGSGSFMGDVSRRTSVIMPVPGDTSLADSLSQMPRSPFAGSYGSQLPPSSPYMAPSSQSLSYRESSPPPPPPPDPAEFGVVAQELRASSMRSPEERERLMGPRSSRFSTVPALGGPRPPPGAGPRDSQLYAADRPPSLDVQRPQDDFSTSIAQALGDKFAFESGEGAAGAKRESRGSHRASHSSPPPVYSDVAAYDAEEDDVQLAYVSQSEGEAERSPERRHWDDRKVKFEGLSGGYNENALGSGQGAELADDGRRSIGQSDHSDVTRSSNEIPPVRDAAPEALQEAPPRIPSPPPPVPASEPTPPSDERSLDAEAAREVSREIDALMSSPAMTSTIPELSQRTPSPLAPPQAPFARRTISPRPGADITASAPSSPRISTGGGSQFGGYMRERSLASPTVSFSQPSADEREPTSPGSTRSRQSADGLATAVPTISLNRPSPSTFSVNTNTSSYRATPQSEYASPLSSPLPTPTVPFYTLPAASGSGKISAAAFRRQARSPSIPVAVAPSGGDAPSVDTGPLMVKKRPLPASPSGNITPGALRQSIPRIPSAPLGNRGSLDVGEGSGRFRSLSAAQPPGDRSSRAGQEGASDDDYDYISAYTGPETSSGYEHGKYATNIEQDGALR</sequence>
<feature type="compositionally biased region" description="Basic and acidic residues" evidence="1">
    <location>
        <begin position="486"/>
        <end position="503"/>
    </location>
</feature>
<feature type="compositionally biased region" description="Polar residues" evidence="1">
    <location>
        <begin position="604"/>
        <end position="618"/>
    </location>
</feature>
<keyword evidence="3" id="KW-1185">Reference proteome</keyword>
<evidence type="ECO:0000313" key="2">
    <source>
        <dbReference type="EMBL" id="EPS98224.1"/>
    </source>
</evidence>
<gene>
    <name evidence="2" type="ORF">FOMPIDRAFT_153426</name>
</gene>
<dbReference type="Proteomes" id="UP000015241">
    <property type="component" value="Unassembled WGS sequence"/>
</dbReference>
<feature type="region of interest" description="Disordered" evidence="1">
    <location>
        <begin position="291"/>
        <end position="754"/>
    </location>
</feature>
<feature type="compositionally biased region" description="Polar residues" evidence="1">
    <location>
        <begin position="328"/>
        <end position="337"/>
    </location>
</feature>
<dbReference type="GO" id="GO:0008289">
    <property type="term" value="F:lipid binding"/>
    <property type="evidence" value="ECO:0007669"/>
    <property type="project" value="TreeGrafter"/>
</dbReference>
<dbReference type="OrthoDB" id="5599269at2759"/>
<dbReference type="InParanoid" id="S8FIM6"/>
<organism evidence="2 3">
    <name type="scientific">Fomitopsis schrenkii</name>
    <name type="common">Brown rot fungus</name>
    <dbReference type="NCBI Taxonomy" id="2126942"/>
    <lineage>
        <taxon>Eukaryota</taxon>
        <taxon>Fungi</taxon>
        <taxon>Dikarya</taxon>
        <taxon>Basidiomycota</taxon>
        <taxon>Agaricomycotina</taxon>
        <taxon>Agaricomycetes</taxon>
        <taxon>Polyporales</taxon>
        <taxon>Fomitopsis</taxon>
    </lineage>
</organism>
<evidence type="ECO:0000256" key="1">
    <source>
        <dbReference type="SAM" id="MobiDB-lite"/>
    </source>
</evidence>
<dbReference type="GO" id="GO:0005886">
    <property type="term" value="C:plasma membrane"/>
    <property type="evidence" value="ECO:0007669"/>
    <property type="project" value="TreeGrafter"/>
</dbReference>
<feature type="compositionally biased region" description="Polar residues" evidence="1">
    <location>
        <begin position="705"/>
        <end position="734"/>
    </location>
</feature>
<dbReference type="Pfam" id="PF13805">
    <property type="entry name" value="Pil1"/>
    <property type="match status" value="1"/>
</dbReference>
<feature type="compositionally biased region" description="Pro residues" evidence="1">
    <location>
        <begin position="339"/>
        <end position="348"/>
    </location>
</feature>
<feature type="compositionally biased region" description="Polar residues" evidence="1">
    <location>
        <begin position="687"/>
        <end position="696"/>
    </location>
</feature>
<evidence type="ECO:0008006" key="4">
    <source>
        <dbReference type="Google" id="ProtNLM"/>
    </source>
</evidence>
<feature type="compositionally biased region" description="Polar residues" evidence="1">
    <location>
        <begin position="669"/>
        <end position="679"/>
    </location>
</feature>
<dbReference type="AlphaFoldDB" id="S8FIM6"/>
<feature type="compositionally biased region" description="Basic and acidic residues" evidence="1">
    <location>
        <begin position="580"/>
        <end position="598"/>
    </location>
</feature>
<feature type="region of interest" description="Disordered" evidence="1">
    <location>
        <begin position="767"/>
        <end position="898"/>
    </location>
</feature>
<evidence type="ECO:0000313" key="3">
    <source>
        <dbReference type="Proteomes" id="UP000015241"/>
    </source>
</evidence>
<dbReference type="InterPro" id="IPR027267">
    <property type="entry name" value="AH/BAR_dom_sf"/>
</dbReference>
<feature type="compositionally biased region" description="Basic and acidic residues" evidence="1">
    <location>
        <begin position="525"/>
        <end position="539"/>
    </location>
</feature>
<dbReference type="PANTHER" id="PTHR31962">
    <property type="entry name" value="SPHINGOLIPID LONG CHAIN BASE-RESPONSIVE PROTEIN PIL1"/>
    <property type="match status" value="1"/>
</dbReference>
<dbReference type="Gene3D" id="1.20.1270.60">
    <property type="entry name" value="Arfaptin homology (AH) domain/BAR domain"/>
    <property type="match status" value="1"/>
</dbReference>
<reference evidence="2 3" key="1">
    <citation type="journal article" date="2012" name="Science">
        <title>The Paleozoic origin of enzymatic lignin decomposition reconstructed from 31 fungal genomes.</title>
        <authorList>
            <person name="Floudas D."/>
            <person name="Binder M."/>
            <person name="Riley R."/>
            <person name="Barry K."/>
            <person name="Blanchette R.A."/>
            <person name="Henrissat B."/>
            <person name="Martinez A.T."/>
            <person name="Otillar R."/>
            <person name="Spatafora J.W."/>
            <person name="Yadav J.S."/>
            <person name="Aerts A."/>
            <person name="Benoit I."/>
            <person name="Boyd A."/>
            <person name="Carlson A."/>
            <person name="Copeland A."/>
            <person name="Coutinho P.M."/>
            <person name="de Vries R.P."/>
            <person name="Ferreira P."/>
            <person name="Findley K."/>
            <person name="Foster B."/>
            <person name="Gaskell J."/>
            <person name="Glotzer D."/>
            <person name="Gorecki P."/>
            <person name="Heitman J."/>
            <person name="Hesse C."/>
            <person name="Hori C."/>
            <person name="Igarashi K."/>
            <person name="Jurgens J.A."/>
            <person name="Kallen N."/>
            <person name="Kersten P."/>
            <person name="Kohler A."/>
            <person name="Kuees U."/>
            <person name="Kumar T.K.A."/>
            <person name="Kuo A."/>
            <person name="LaButti K."/>
            <person name="Larrondo L.F."/>
            <person name="Lindquist E."/>
            <person name="Ling A."/>
            <person name="Lombard V."/>
            <person name="Lucas S."/>
            <person name="Lundell T."/>
            <person name="Martin R."/>
            <person name="McLaughlin D.J."/>
            <person name="Morgenstern I."/>
            <person name="Morin E."/>
            <person name="Murat C."/>
            <person name="Nagy L.G."/>
            <person name="Nolan M."/>
            <person name="Ohm R.A."/>
            <person name="Patyshakuliyeva A."/>
            <person name="Rokas A."/>
            <person name="Ruiz-Duenas F.J."/>
            <person name="Sabat G."/>
            <person name="Salamov A."/>
            <person name="Samejima M."/>
            <person name="Schmutz J."/>
            <person name="Slot J.C."/>
            <person name="St John F."/>
            <person name="Stenlid J."/>
            <person name="Sun H."/>
            <person name="Sun S."/>
            <person name="Syed K."/>
            <person name="Tsang A."/>
            <person name="Wiebenga A."/>
            <person name="Young D."/>
            <person name="Pisabarro A."/>
            <person name="Eastwood D.C."/>
            <person name="Martin F."/>
            <person name="Cullen D."/>
            <person name="Grigoriev I.V."/>
            <person name="Hibbett D.S."/>
        </authorList>
    </citation>
    <scope>NUCLEOTIDE SEQUENCE</scope>
    <source>
        <strain evidence="3">FP-58527</strain>
    </source>
</reference>
<protein>
    <recommendedName>
        <fullName evidence="4">Eisosome component PIL1-domain-containing protein</fullName>
    </recommendedName>
</protein>
<dbReference type="eggNOG" id="ENOG502QQ1T">
    <property type="taxonomic scope" value="Eukaryota"/>
</dbReference>
<proteinExistence type="predicted"/>
<dbReference type="GO" id="GO:0070941">
    <property type="term" value="P:eisosome assembly"/>
    <property type="evidence" value="ECO:0007669"/>
    <property type="project" value="TreeGrafter"/>
</dbReference>
<dbReference type="PANTHER" id="PTHR31962:SF6">
    <property type="entry name" value="EISOSOME COMPONENT PIL1-DOMAIN-CONTAINING PROTEIN"/>
    <property type="match status" value="1"/>
</dbReference>
<feature type="compositionally biased region" description="Pro residues" evidence="1">
    <location>
        <begin position="562"/>
        <end position="579"/>
    </location>
</feature>